<evidence type="ECO:0000313" key="2">
    <source>
        <dbReference type="Proteomes" id="UP001164539"/>
    </source>
</evidence>
<sequence length="576" mass="64898">MTEKSLDLPQECWELIFNSLDEQRHFESLSLVSRRFLSITNYLRFHLKITDPAIPFLPQLFNRFQNVKKIDLLEFQGDLNSILCMISRSGLDLESVNISKQKRFPLIGLRELGTRMKNLKELNCSKIRSLQDSDLVAISETCSFLEVLDISYPEADSNFLSDRSLDLESSSGFVTDFGILALSGNLKRLNKIDLSGNFFITDRSLMSLSSNLVLVREILIRDCDFITQNGISFAMRNSPRLVSISVNGIGIPSIDSCFKESFAYARGLCEIDMSNSFISDELLCLLAEACLPLKKLVLSHCYNFTLAGISFVLSKYQSLEYLNLEGANFLDDESMIGLSRFLCSLNSINLGFCSKLTNSTFFTILRDCPSLTEIKMETTNLGLDDFMTDLVVNPRVKSLHLARNGNLSDQFLRRVALLCPNLQMLDVSHCSGITEEGIGEILRSCELKHLEINACRQVYDLGIAFELPKLEVLRALGSGFNDDSLLTVANTCCRILHLDLENCLNVTTNGVREVVENCRTLREINLRWCDGVNIDIVAWMVFSRPSLRKIIPPCGFAPTESQRDFFLRHGCLVCKG</sequence>
<keyword evidence="2" id="KW-1185">Reference proteome</keyword>
<evidence type="ECO:0000313" key="1">
    <source>
        <dbReference type="EMBL" id="KAJ4718574.1"/>
    </source>
</evidence>
<dbReference type="Proteomes" id="UP001164539">
    <property type="component" value="Chromosome 5"/>
</dbReference>
<name>A0ACC1Y6L1_MELAZ</name>
<proteinExistence type="predicted"/>
<dbReference type="EMBL" id="CM051398">
    <property type="protein sequence ID" value="KAJ4718574.1"/>
    <property type="molecule type" value="Genomic_DNA"/>
</dbReference>
<comment type="caution">
    <text evidence="1">The sequence shown here is derived from an EMBL/GenBank/DDBJ whole genome shotgun (WGS) entry which is preliminary data.</text>
</comment>
<organism evidence="1 2">
    <name type="scientific">Melia azedarach</name>
    <name type="common">Chinaberry tree</name>
    <dbReference type="NCBI Taxonomy" id="155640"/>
    <lineage>
        <taxon>Eukaryota</taxon>
        <taxon>Viridiplantae</taxon>
        <taxon>Streptophyta</taxon>
        <taxon>Embryophyta</taxon>
        <taxon>Tracheophyta</taxon>
        <taxon>Spermatophyta</taxon>
        <taxon>Magnoliopsida</taxon>
        <taxon>eudicotyledons</taxon>
        <taxon>Gunneridae</taxon>
        <taxon>Pentapetalae</taxon>
        <taxon>rosids</taxon>
        <taxon>malvids</taxon>
        <taxon>Sapindales</taxon>
        <taxon>Meliaceae</taxon>
        <taxon>Melia</taxon>
    </lineage>
</organism>
<reference evidence="1 2" key="1">
    <citation type="journal article" date="2023" name="Science">
        <title>Complex scaffold remodeling in plant triterpene biosynthesis.</title>
        <authorList>
            <person name="De La Pena R."/>
            <person name="Hodgson H."/>
            <person name="Liu J.C."/>
            <person name="Stephenson M.J."/>
            <person name="Martin A.C."/>
            <person name="Owen C."/>
            <person name="Harkess A."/>
            <person name="Leebens-Mack J."/>
            <person name="Jimenez L.E."/>
            <person name="Osbourn A."/>
            <person name="Sattely E.S."/>
        </authorList>
    </citation>
    <scope>NUCLEOTIDE SEQUENCE [LARGE SCALE GENOMIC DNA]</scope>
    <source>
        <strain evidence="2">cv. JPN11</strain>
        <tissue evidence="1">Leaf</tissue>
    </source>
</reference>
<protein>
    <submittedName>
        <fullName evidence="1">F-box/LRR-repeat protein</fullName>
    </submittedName>
</protein>
<accession>A0ACC1Y6L1</accession>
<gene>
    <name evidence="1" type="ORF">OWV82_010236</name>
</gene>